<gene>
    <name evidence="2" type="ORF">NA57DRAFT_72229</name>
</gene>
<evidence type="ECO:0000313" key="2">
    <source>
        <dbReference type="EMBL" id="KAF2103253.1"/>
    </source>
</evidence>
<keyword evidence="1" id="KW-0175">Coiled coil</keyword>
<dbReference type="Pfam" id="PF12520">
    <property type="entry name" value="DUF3723"/>
    <property type="match status" value="2"/>
</dbReference>
<dbReference type="InterPro" id="IPR022198">
    <property type="entry name" value="DUF3723"/>
</dbReference>
<protein>
    <submittedName>
        <fullName evidence="2">Uncharacterized protein</fullName>
    </submittedName>
</protein>
<dbReference type="AlphaFoldDB" id="A0A9P4IPY7"/>
<dbReference type="EMBL" id="ML978122">
    <property type="protein sequence ID" value="KAF2103253.1"/>
    <property type="molecule type" value="Genomic_DNA"/>
</dbReference>
<name>A0A9P4IPY7_9PEZI</name>
<dbReference type="OrthoDB" id="4227485at2759"/>
<comment type="caution">
    <text evidence="2">The sequence shown here is derived from an EMBL/GenBank/DDBJ whole genome shotgun (WGS) entry which is preliminary data.</text>
</comment>
<proteinExistence type="predicted"/>
<reference evidence="2" key="1">
    <citation type="journal article" date="2020" name="Stud. Mycol.">
        <title>101 Dothideomycetes genomes: a test case for predicting lifestyles and emergence of pathogens.</title>
        <authorList>
            <person name="Haridas S."/>
            <person name="Albert R."/>
            <person name="Binder M."/>
            <person name="Bloem J."/>
            <person name="Labutti K."/>
            <person name="Salamov A."/>
            <person name="Andreopoulos B."/>
            <person name="Baker S."/>
            <person name="Barry K."/>
            <person name="Bills G."/>
            <person name="Bluhm B."/>
            <person name="Cannon C."/>
            <person name="Castanera R."/>
            <person name="Culley D."/>
            <person name="Daum C."/>
            <person name="Ezra D."/>
            <person name="Gonzalez J."/>
            <person name="Henrissat B."/>
            <person name="Kuo A."/>
            <person name="Liang C."/>
            <person name="Lipzen A."/>
            <person name="Lutzoni F."/>
            <person name="Magnuson J."/>
            <person name="Mondo S."/>
            <person name="Nolan M."/>
            <person name="Ohm R."/>
            <person name="Pangilinan J."/>
            <person name="Park H.-J."/>
            <person name="Ramirez L."/>
            <person name="Alfaro M."/>
            <person name="Sun H."/>
            <person name="Tritt A."/>
            <person name="Yoshinaga Y."/>
            <person name="Zwiers L.-H."/>
            <person name="Turgeon B."/>
            <person name="Goodwin S."/>
            <person name="Spatafora J."/>
            <person name="Crous P."/>
            <person name="Grigoriev I."/>
        </authorList>
    </citation>
    <scope>NUCLEOTIDE SEQUENCE</scope>
    <source>
        <strain evidence="2">CBS 133067</strain>
    </source>
</reference>
<keyword evidence="3" id="KW-1185">Reference proteome</keyword>
<evidence type="ECO:0000256" key="1">
    <source>
        <dbReference type="SAM" id="Coils"/>
    </source>
</evidence>
<feature type="coiled-coil region" evidence="1">
    <location>
        <begin position="591"/>
        <end position="793"/>
    </location>
</feature>
<organism evidence="2 3">
    <name type="scientific">Rhizodiscina lignyota</name>
    <dbReference type="NCBI Taxonomy" id="1504668"/>
    <lineage>
        <taxon>Eukaryota</taxon>
        <taxon>Fungi</taxon>
        <taxon>Dikarya</taxon>
        <taxon>Ascomycota</taxon>
        <taxon>Pezizomycotina</taxon>
        <taxon>Dothideomycetes</taxon>
        <taxon>Pleosporomycetidae</taxon>
        <taxon>Aulographales</taxon>
        <taxon>Rhizodiscinaceae</taxon>
        <taxon>Rhizodiscina</taxon>
    </lineage>
</organism>
<dbReference type="Proteomes" id="UP000799772">
    <property type="component" value="Unassembled WGS sequence"/>
</dbReference>
<sequence length="1064" mass="121985">MASTPAHEREATKYFVGIARVKLSSIDLNHTWARHHHRPVSQARVDGLKRIFSRQGCLRDVTKNFIVANVSARAIAAALGKVNGTENDLHAASDKAPLVIDGTWCLEGFHRIEAARQHLNPADDEQWWTVRLFQDLPERIAIGFLENAADEQPPSDGDILYKILRYRRDLKVDEEQKWWGRLSEKSQTKENDLRQLLRDEATRDLLLDLVDIPGLWPRIMLGQIHRHHSLKCDEELVNGLTHVRNYWKDNVIGTLIAPEDVDVETVDQLEQLAPAVSKVDRLQLQQLMASKSIFRTIDDLEVRRQLLERLCAKPCLIPSLRIFFENQKVLELCTVPLQNLLGGRRYLDRVSLRQSFYARYRPPAHRLIEVGDGCFAIYGQQTFESDRWVAWVSLWVFCLRNFPQLGKLNPRQEDRKHQAMHAAATPHVELELYNLAVKLGFNLPRPKLDISCTAKVGPAVHATPSLRIDGRLMRGRRYGRPFEKDYWYDQKQLFIPSFFAADSAADNSADGDISPFFVKRDIFWTFLAEDTTYRTYLGTALDADQPLEDLRPVGRTDSSPTEPLEDAASIIEQRIGQSVDEVLHPQQEQYCDTLAAENRDLNEQLQHQKTSYRELQGKASSMGAKALKAVEESENLRRLNVNQEKELQSLATEKTQLKERLEEQTVKLNELTQTVESGRKRKLDEGADIEAMKRQKKALSDSNTLLKDERDRLKQQNDELTKKYSALRKERDVLRRKNVELNTQLEAGHGEKNELSVKQRELILENTEKSAQIRQLQIDLELLKAKADVAIDQRDLQLQIQKTQLMVEASNWKEQKQEEFMNRAAQNNEQVFQIGQQALQTTQGVINASQQASQSAHETAIITMEQMCRMQLSQQELQLQLLDSAKYFVNTIAQSGQSTLEFLKSTQKSIASSGRWAMWFVYDAAQPPVPLITDDLEDFAPKLRRSLENAFRKGQHIIFRDWTGKIFPGEFEELIEIWERIHIIFAGEKTVMDQWAANGAFQGTALMIAAEVQEDANSQLKQMTETRMMIGDDTPRPNGSEEISDAVVQLQTQSIAEFEIEEEL</sequence>
<evidence type="ECO:0000313" key="3">
    <source>
        <dbReference type="Proteomes" id="UP000799772"/>
    </source>
</evidence>
<accession>A0A9P4IPY7</accession>